<dbReference type="Pfam" id="PF00817">
    <property type="entry name" value="IMS"/>
    <property type="match status" value="1"/>
</dbReference>
<evidence type="ECO:0000259" key="4">
    <source>
        <dbReference type="PROSITE" id="PS50173"/>
    </source>
</evidence>
<dbReference type="InterPro" id="IPR043502">
    <property type="entry name" value="DNA/RNA_pol_sf"/>
</dbReference>
<dbReference type="PANTHER" id="PTHR35369">
    <property type="entry name" value="BLR3025 PROTEIN-RELATED"/>
    <property type="match status" value="1"/>
</dbReference>
<dbReference type="InterPro" id="IPR043128">
    <property type="entry name" value="Rev_trsase/Diguanyl_cyclase"/>
</dbReference>
<dbReference type="InterPro" id="IPR053848">
    <property type="entry name" value="IMS_HHH_1"/>
</dbReference>
<keyword evidence="6" id="KW-1185">Reference proteome</keyword>
<protein>
    <recommendedName>
        <fullName evidence="4">UmuC domain-containing protein</fullName>
    </recommendedName>
</protein>
<dbReference type="InterPro" id="IPR036775">
    <property type="entry name" value="DNA_pol_Y-fam_lit_finger_sf"/>
</dbReference>
<evidence type="ECO:0000256" key="1">
    <source>
        <dbReference type="ARBA" id="ARBA00010945"/>
    </source>
</evidence>
<dbReference type="InterPro" id="IPR001126">
    <property type="entry name" value="UmuC"/>
</dbReference>
<evidence type="ECO:0000313" key="6">
    <source>
        <dbReference type="Proteomes" id="UP000481109"/>
    </source>
</evidence>
<dbReference type="SUPFAM" id="SSF100879">
    <property type="entry name" value="Lesion bypass DNA polymerase (Y-family), little finger domain"/>
    <property type="match status" value="1"/>
</dbReference>
<comment type="similarity">
    <text evidence="1">Belongs to the DNA polymerase type-Y family.</text>
</comment>
<dbReference type="Gene3D" id="3.30.70.270">
    <property type="match status" value="1"/>
</dbReference>
<dbReference type="EMBL" id="JAAKZW010000116">
    <property type="protein sequence ID" value="NGO78769.1"/>
    <property type="molecule type" value="Genomic_DNA"/>
</dbReference>
<comment type="function">
    <text evidence="3">Poorly processive, error-prone DNA polymerase involved in untargeted mutagenesis. Copies undamaged DNA at stalled replication forks, which arise in vivo from mismatched or misaligned primer ends. These misaligned primers can be extended by PolIV. Exhibits no 3'-5' exonuclease (proofreading) activity. May be involved in translesional synthesis, in conjunction with the beta clamp from PolIII.</text>
</comment>
<dbReference type="InterPro" id="IPR050356">
    <property type="entry name" value="SulA_CellDiv_inhibitor"/>
</dbReference>
<evidence type="ECO:0000256" key="3">
    <source>
        <dbReference type="ARBA" id="ARBA00025589"/>
    </source>
</evidence>
<dbReference type="GO" id="GO:0003887">
    <property type="term" value="F:DNA-directed DNA polymerase activity"/>
    <property type="evidence" value="ECO:0007669"/>
    <property type="project" value="InterPro"/>
</dbReference>
<dbReference type="RefSeq" id="WP_165334216.1">
    <property type="nucleotide sequence ID" value="NZ_JAAKZW010000116.1"/>
</dbReference>
<feature type="domain" description="UmuC" evidence="4">
    <location>
        <begin position="29"/>
        <end position="132"/>
    </location>
</feature>
<accession>A0A6G4XMF8</accession>
<dbReference type="GO" id="GO:0006281">
    <property type="term" value="P:DNA repair"/>
    <property type="evidence" value="ECO:0007669"/>
    <property type="project" value="InterPro"/>
</dbReference>
<dbReference type="Proteomes" id="UP000481109">
    <property type="component" value="Unassembled WGS sequence"/>
</dbReference>
<dbReference type="Pfam" id="PF21999">
    <property type="entry name" value="IMS_HHH_1"/>
    <property type="match status" value="1"/>
</dbReference>
<gene>
    <name evidence="5" type="ORF">G6045_24380</name>
</gene>
<reference evidence="5 6" key="1">
    <citation type="submission" date="2020-02" db="EMBL/GenBank/DDBJ databases">
        <title>Whole-genome analyses of novel actinobacteria.</title>
        <authorList>
            <person name="Sahin N."/>
            <person name="Tokatli A."/>
        </authorList>
    </citation>
    <scope>NUCLEOTIDE SEQUENCE [LARGE SCALE GENOMIC DNA]</scope>
    <source>
        <strain evidence="5 6">YC504</strain>
    </source>
</reference>
<dbReference type="Gene3D" id="1.10.150.20">
    <property type="entry name" value="5' to 3' exonuclease, C-terminal subdomain"/>
    <property type="match status" value="1"/>
</dbReference>
<comment type="caution">
    <text evidence="5">The sequence shown here is derived from an EMBL/GenBank/DDBJ whole genome shotgun (WGS) entry which is preliminary data.</text>
</comment>
<dbReference type="Pfam" id="PF11799">
    <property type="entry name" value="IMS_C"/>
    <property type="match status" value="1"/>
</dbReference>
<evidence type="ECO:0000313" key="5">
    <source>
        <dbReference type="EMBL" id="NGO78769.1"/>
    </source>
</evidence>
<organism evidence="5 6">
    <name type="scientific">Streptomyces mesophilus</name>
    <dbReference type="NCBI Taxonomy" id="1775132"/>
    <lineage>
        <taxon>Bacteria</taxon>
        <taxon>Bacillati</taxon>
        <taxon>Actinomycetota</taxon>
        <taxon>Actinomycetes</taxon>
        <taxon>Kitasatosporales</taxon>
        <taxon>Streptomycetaceae</taxon>
        <taxon>Streptomyces</taxon>
    </lineage>
</organism>
<evidence type="ECO:0000256" key="2">
    <source>
        <dbReference type="ARBA" id="ARBA00022763"/>
    </source>
</evidence>
<name>A0A6G4XMF8_9ACTN</name>
<proteinExistence type="inferred from homology"/>
<dbReference type="PANTHER" id="PTHR35369:SF2">
    <property type="entry name" value="BLR3025 PROTEIN"/>
    <property type="match status" value="1"/>
</dbReference>
<sequence length="341" mass="36494">MSGHPKEGSGVQIMYIHFHDLVDEPVYHHLLSLLAEFTPQVQALPPDAALADVSGSLRYFGTDAPGLAERIRARTGGLYGLRSTVGIAANPMLARMVAADGPPSAVRTLPDDMDAVAGFLARKPAAALHGVGPATTRTLSSYGLDSIGKIAAAPLGTLQRILGAAAGRRLHDAARGLDPTPVIPAGPPRTLRVEHRFPQDELDRDRQRAALLALTDRLGLHLRAEAQAARALTLTVRYADRSTTTRTRTLREATAHTPPLTALAYELHDKLALQRARVRSFALRADDLVPAEHTSHQLLFDPVDEKARRIEEAVDRARNKYGAAAVGPAAARPVPAPPHAA</sequence>
<dbReference type="GO" id="GO:0003684">
    <property type="term" value="F:damaged DNA binding"/>
    <property type="evidence" value="ECO:0007669"/>
    <property type="project" value="InterPro"/>
</dbReference>
<keyword evidence="2" id="KW-0227">DNA damage</keyword>
<dbReference type="InterPro" id="IPR017961">
    <property type="entry name" value="DNA_pol_Y-fam_little_finger"/>
</dbReference>
<dbReference type="AlphaFoldDB" id="A0A6G4XMF8"/>
<dbReference type="Gene3D" id="3.30.1490.100">
    <property type="entry name" value="DNA polymerase, Y-family, little finger domain"/>
    <property type="match status" value="1"/>
</dbReference>
<dbReference type="PROSITE" id="PS50173">
    <property type="entry name" value="UMUC"/>
    <property type="match status" value="1"/>
</dbReference>
<dbReference type="SUPFAM" id="SSF56672">
    <property type="entry name" value="DNA/RNA polymerases"/>
    <property type="match status" value="1"/>
</dbReference>